<name>A0AAV7V2N3_PLEWA</name>
<accession>A0AAV7V2N3</accession>
<proteinExistence type="predicted"/>
<sequence>GAGASSSGSPSLRVMSVWTPRVLPSVSGSAALSQTPPSAPLSCQGSPSPPASHLLTPHLLLSL</sequence>
<comment type="caution">
    <text evidence="2">The sequence shown here is derived from an EMBL/GenBank/DDBJ whole genome shotgun (WGS) entry which is preliminary data.</text>
</comment>
<evidence type="ECO:0000256" key="1">
    <source>
        <dbReference type="SAM" id="MobiDB-lite"/>
    </source>
</evidence>
<feature type="region of interest" description="Disordered" evidence="1">
    <location>
        <begin position="27"/>
        <end position="55"/>
    </location>
</feature>
<organism evidence="2 3">
    <name type="scientific">Pleurodeles waltl</name>
    <name type="common">Iberian ribbed newt</name>
    <dbReference type="NCBI Taxonomy" id="8319"/>
    <lineage>
        <taxon>Eukaryota</taxon>
        <taxon>Metazoa</taxon>
        <taxon>Chordata</taxon>
        <taxon>Craniata</taxon>
        <taxon>Vertebrata</taxon>
        <taxon>Euteleostomi</taxon>
        <taxon>Amphibia</taxon>
        <taxon>Batrachia</taxon>
        <taxon>Caudata</taxon>
        <taxon>Salamandroidea</taxon>
        <taxon>Salamandridae</taxon>
        <taxon>Pleurodelinae</taxon>
        <taxon>Pleurodeles</taxon>
    </lineage>
</organism>
<dbReference type="Proteomes" id="UP001066276">
    <property type="component" value="Chromosome 2_2"/>
</dbReference>
<evidence type="ECO:0000313" key="3">
    <source>
        <dbReference type="Proteomes" id="UP001066276"/>
    </source>
</evidence>
<reference evidence="2" key="1">
    <citation type="journal article" date="2022" name="bioRxiv">
        <title>Sequencing and chromosome-scale assembly of the giantPleurodeles waltlgenome.</title>
        <authorList>
            <person name="Brown T."/>
            <person name="Elewa A."/>
            <person name="Iarovenko S."/>
            <person name="Subramanian E."/>
            <person name="Araus A.J."/>
            <person name="Petzold A."/>
            <person name="Susuki M."/>
            <person name="Suzuki K.-i.T."/>
            <person name="Hayashi T."/>
            <person name="Toyoda A."/>
            <person name="Oliveira C."/>
            <person name="Osipova E."/>
            <person name="Leigh N.D."/>
            <person name="Simon A."/>
            <person name="Yun M.H."/>
        </authorList>
    </citation>
    <scope>NUCLEOTIDE SEQUENCE</scope>
    <source>
        <strain evidence="2">20211129_DDA</strain>
        <tissue evidence="2">Liver</tissue>
    </source>
</reference>
<dbReference type="AlphaFoldDB" id="A0AAV7V2N3"/>
<feature type="compositionally biased region" description="Polar residues" evidence="1">
    <location>
        <begin position="27"/>
        <end position="45"/>
    </location>
</feature>
<evidence type="ECO:0000313" key="2">
    <source>
        <dbReference type="EMBL" id="KAJ1195685.1"/>
    </source>
</evidence>
<feature type="non-terminal residue" evidence="2">
    <location>
        <position position="1"/>
    </location>
</feature>
<protein>
    <submittedName>
        <fullName evidence="2">Uncharacterized protein</fullName>
    </submittedName>
</protein>
<gene>
    <name evidence="2" type="ORF">NDU88_004953</name>
</gene>
<keyword evidence="3" id="KW-1185">Reference proteome</keyword>
<feature type="non-terminal residue" evidence="2">
    <location>
        <position position="63"/>
    </location>
</feature>
<dbReference type="EMBL" id="JANPWB010000004">
    <property type="protein sequence ID" value="KAJ1195685.1"/>
    <property type="molecule type" value="Genomic_DNA"/>
</dbReference>